<evidence type="ECO:0000313" key="2">
    <source>
        <dbReference type="Proteomes" id="UP000054558"/>
    </source>
</evidence>
<keyword evidence="2" id="KW-1185">Reference proteome</keyword>
<accession>A0A1Y1HRG4</accession>
<gene>
    <name evidence="1" type="ORF">KFL_000740200</name>
</gene>
<dbReference type="PANTHER" id="PTHR37235">
    <property type="entry name" value="ZINC METALLOPROTEINASE AUREOLYSIN"/>
    <property type="match status" value="1"/>
</dbReference>
<organism evidence="1 2">
    <name type="scientific">Klebsormidium nitens</name>
    <name type="common">Green alga</name>
    <name type="synonym">Ulothrix nitens</name>
    <dbReference type="NCBI Taxonomy" id="105231"/>
    <lineage>
        <taxon>Eukaryota</taxon>
        <taxon>Viridiplantae</taxon>
        <taxon>Streptophyta</taxon>
        <taxon>Klebsormidiophyceae</taxon>
        <taxon>Klebsormidiales</taxon>
        <taxon>Klebsormidiaceae</taxon>
        <taxon>Klebsormidium</taxon>
    </lineage>
</organism>
<dbReference type="Proteomes" id="UP000054558">
    <property type="component" value="Unassembled WGS sequence"/>
</dbReference>
<dbReference type="OrthoDB" id="651163at2759"/>
<reference evidence="1 2" key="1">
    <citation type="journal article" date="2014" name="Nat. Commun.">
        <title>Klebsormidium flaccidum genome reveals primary factors for plant terrestrial adaptation.</title>
        <authorList>
            <person name="Hori K."/>
            <person name="Maruyama F."/>
            <person name="Fujisawa T."/>
            <person name="Togashi T."/>
            <person name="Yamamoto N."/>
            <person name="Seo M."/>
            <person name="Sato S."/>
            <person name="Yamada T."/>
            <person name="Mori H."/>
            <person name="Tajima N."/>
            <person name="Moriyama T."/>
            <person name="Ikeuchi M."/>
            <person name="Watanabe M."/>
            <person name="Wada H."/>
            <person name="Kobayashi K."/>
            <person name="Saito M."/>
            <person name="Masuda T."/>
            <person name="Sasaki-Sekimoto Y."/>
            <person name="Mashiguchi K."/>
            <person name="Awai K."/>
            <person name="Shimojima M."/>
            <person name="Masuda S."/>
            <person name="Iwai M."/>
            <person name="Nobusawa T."/>
            <person name="Narise T."/>
            <person name="Kondo S."/>
            <person name="Saito H."/>
            <person name="Sato R."/>
            <person name="Murakawa M."/>
            <person name="Ihara Y."/>
            <person name="Oshima-Yamada Y."/>
            <person name="Ohtaka K."/>
            <person name="Satoh M."/>
            <person name="Sonobe K."/>
            <person name="Ishii M."/>
            <person name="Ohtani R."/>
            <person name="Kanamori-Sato M."/>
            <person name="Honoki R."/>
            <person name="Miyazaki D."/>
            <person name="Mochizuki H."/>
            <person name="Umetsu J."/>
            <person name="Higashi K."/>
            <person name="Shibata D."/>
            <person name="Kamiya Y."/>
            <person name="Sato N."/>
            <person name="Nakamura Y."/>
            <person name="Tabata S."/>
            <person name="Ida S."/>
            <person name="Kurokawa K."/>
            <person name="Ohta H."/>
        </authorList>
    </citation>
    <scope>NUCLEOTIDE SEQUENCE [LARGE SCALE GENOMIC DNA]</scope>
    <source>
        <strain evidence="1 2">NIES-2285</strain>
    </source>
</reference>
<name>A0A1Y1HRG4_KLENI</name>
<evidence type="ECO:0000313" key="1">
    <source>
        <dbReference type="EMBL" id="GAQ81220.1"/>
    </source>
</evidence>
<dbReference type="AlphaFoldDB" id="A0A1Y1HRG4"/>
<dbReference type="PANTHER" id="PTHR37235:SF2">
    <property type="entry name" value="OS05G0371500 PROTEIN"/>
    <property type="match status" value="1"/>
</dbReference>
<dbReference type="EMBL" id="DF237023">
    <property type="protein sequence ID" value="GAQ81220.1"/>
    <property type="molecule type" value="Genomic_DNA"/>
</dbReference>
<sequence length="84" mass="9615">MDHNPCSKQFETVAQLPFCFKKRGQRTDNSYHRQAEGEAQLVVEVLQPGPFGIVTNTFSAAERAQAKATIKRALAQWQERHCRR</sequence>
<proteinExistence type="predicted"/>
<protein>
    <submittedName>
        <fullName evidence="1">Uncharacterized protein</fullName>
    </submittedName>
</protein>